<dbReference type="FunFam" id="3.50.50.60:FF:000082">
    <property type="entry name" value="protein MTO1 homolog, mitochondrial isoform X1"/>
    <property type="match status" value="1"/>
</dbReference>
<dbReference type="PANTHER" id="PTHR11806:SF0">
    <property type="entry name" value="PROTEIN MTO1 HOMOLOG, MITOCHONDRIAL"/>
    <property type="match status" value="1"/>
</dbReference>
<comment type="cofactor">
    <cofactor evidence="1">
        <name>FAD</name>
        <dbReference type="ChEBI" id="CHEBI:57692"/>
    </cofactor>
</comment>
<dbReference type="InterPro" id="IPR020595">
    <property type="entry name" value="MnmG-rel_CS"/>
</dbReference>
<evidence type="ECO:0000256" key="4">
    <source>
        <dbReference type="ARBA" id="ARBA00022827"/>
    </source>
</evidence>
<dbReference type="PANTHER" id="PTHR11806">
    <property type="entry name" value="GLUCOSE INHIBITED DIVISION PROTEIN A"/>
    <property type="match status" value="1"/>
</dbReference>
<comment type="caution">
    <text evidence="6">The sequence shown here is derived from an EMBL/GenBank/DDBJ whole genome shotgun (WGS) entry which is preliminary data.</text>
</comment>
<dbReference type="InterPro" id="IPR036188">
    <property type="entry name" value="FAD/NAD-bd_sf"/>
</dbReference>
<name>A0AAV5SVP5_9BILA</name>
<keyword evidence="4" id="KW-0274">FAD</keyword>
<proteinExistence type="inferred from homology"/>
<evidence type="ECO:0000313" key="6">
    <source>
        <dbReference type="EMBL" id="GMS84688.1"/>
    </source>
</evidence>
<dbReference type="Gene3D" id="2.40.30.260">
    <property type="match status" value="1"/>
</dbReference>
<organism evidence="6 7">
    <name type="scientific">Pristionchus entomophagus</name>
    <dbReference type="NCBI Taxonomy" id="358040"/>
    <lineage>
        <taxon>Eukaryota</taxon>
        <taxon>Metazoa</taxon>
        <taxon>Ecdysozoa</taxon>
        <taxon>Nematoda</taxon>
        <taxon>Chromadorea</taxon>
        <taxon>Rhabditida</taxon>
        <taxon>Rhabditina</taxon>
        <taxon>Diplogasteromorpha</taxon>
        <taxon>Diplogasteroidea</taxon>
        <taxon>Neodiplogasteridae</taxon>
        <taxon>Pristionchus</taxon>
    </lineage>
</organism>
<feature type="domain" description="MnmG N-terminal" evidence="5">
    <location>
        <begin position="10"/>
        <end position="328"/>
    </location>
</feature>
<dbReference type="EMBL" id="BTSX01000002">
    <property type="protein sequence ID" value="GMS84688.1"/>
    <property type="molecule type" value="Genomic_DNA"/>
</dbReference>
<evidence type="ECO:0000259" key="5">
    <source>
        <dbReference type="Pfam" id="PF01134"/>
    </source>
</evidence>
<accession>A0AAV5SVP5</accession>
<comment type="similarity">
    <text evidence="2">Belongs to the MnmG family.</text>
</comment>
<dbReference type="PRINTS" id="PR00411">
    <property type="entry name" value="PNDRDTASEI"/>
</dbReference>
<dbReference type="InterPro" id="IPR002218">
    <property type="entry name" value="MnmG-rel"/>
</dbReference>
<dbReference type="Gene3D" id="3.50.50.60">
    <property type="entry name" value="FAD/NAD(P)-binding domain"/>
    <property type="match status" value="1"/>
</dbReference>
<evidence type="ECO:0000256" key="1">
    <source>
        <dbReference type="ARBA" id="ARBA00001974"/>
    </source>
</evidence>
<dbReference type="SUPFAM" id="SSF51905">
    <property type="entry name" value="FAD/NAD(P)-binding domain"/>
    <property type="match status" value="1"/>
</dbReference>
<evidence type="ECO:0000256" key="2">
    <source>
        <dbReference type="ARBA" id="ARBA00007653"/>
    </source>
</evidence>
<sequence length="359" mass="39691">MRAGISRVFDCVVIGAGHAGCEASAAAARSGSSTLLITHSKATIGEMSCNPSFGGIGKGQLMREVDALDGVSARLADQSAITYQALNRSHGPAVIGLRAQIDRKLYKKYIQKELLEETPNLEVMEASVEDLVVERKGRDKHILKSVVLSDGSIVETKSLVIATGTFLGGEIFKGTERIKAGRIGEKSATGLAIALKRLNLRLGRLRTGTPPRLVASTIDFSKFTRMNPDEKPIPFSFMTKKIGIPTEKQLPTYLGETNDEVTRIVQENLHLNAHVREETNGPRYCPSLEAKIIRFPHLKHRLFLEHEGLDSDVIYPQGMSMTFDLPSKRKSSNRYPEWKEYKSCNRDMGYSMTTSTHEN</sequence>
<dbReference type="Proteomes" id="UP001432027">
    <property type="component" value="Unassembled WGS sequence"/>
</dbReference>
<dbReference type="GO" id="GO:0002098">
    <property type="term" value="P:tRNA wobble uridine modification"/>
    <property type="evidence" value="ECO:0007669"/>
    <property type="project" value="TreeGrafter"/>
</dbReference>
<dbReference type="PROSITE" id="PS01280">
    <property type="entry name" value="GIDA_1"/>
    <property type="match status" value="1"/>
</dbReference>
<reference evidence="6" key="1">
    <citation type="submission" date="2023-10" db="EMBL/GenBank/DDBJ databases">
        <title>Genome assembly of Pristionchus species.</title>
        <authorList>
            <person name="Yoshida K."/>
            <person name="Sommer R.J."/>
        </authorList>
    </citation>
    <scope>NUCLEOTIDE SEQUENCE</scope>
    <source>
        <strain evidence="6">RS0144</strain>
    </source>
</reference>
<dbReference type="GO" id="GO:0050660">
    <property type="term" value="F:flavin adenine dinucleotide binding"/>
    <property type="evidence" value="ECO:0007669"/>
    <property type="project" value="InterPro"/>
</dbReference>
<keyword evidence="3" id="KW-0285">Flavoprotein</keyword>
<gene>
    <name evidence="6" type="ORF">PENTCL1PPCAC_6864</name>
</gene>
<dbReference type="InterPro" id="IPR040131">
    <property type="entry name" value="MnmG_N"/>
</dbReference>
<keyword evidence="7" id="KW-1185">Reference proteome</keyword>
<dbReference type="GO" id="GO:0005829">
    <property type="term" value="C:cytosol"/>
    <property type="evidence" value="ECO:0007669"/>
    <property type="project" value="TreeGrafter"/>
</dbReference>
<evidence type="ECO:0000313" key="7">
    <source>
        <dbReference type="Proteomes" id="UP001432027"/>
    </source>
</evidence>
<dbReference type="AlphaFoldDB" id="A0AAV5SVP5"/>
<dbReference type="Pfam" id="PF01134">
    <property type="entry name" value="GIDA"/>
    <property type="match status" value="1"/>
</dbReference>
<dbReference type="GO" id="GO:0030488">
    <property type="term" value="P:tRNA methylation"/>
    <property type="evidence" value="ECO:0007669"/>
    <property type="project" value="TreeGrafter"/>
</dbReference>
<protein>
    <recommendedName>
        <fullName evidence="5">MnmG N-terminal domain-containing protein</fullName>
    </recommendedName>
</protein>
<evidence type="ECO:0000256" key="3">
    <source>
        <dbReference type="ARBA" id="ARBA00022630"/>
    </source>
</evidence>